<evidence type="ECO:0000313" key="2">
    <source>
        <dbReference type="Proteomes" id="UP000008090"/>
    </source>
</evidence>
<sequence length="168" mass="18093">MAGQRSRKLLAATVNGHPLLAEIDEFTPPEVKKVMEEARGGKFIADEIMVGLEKLTYELKVLGPTADLLSAYGLKQGEICQVDVKASEQDKEGNKYALHYSLSGEVVGVKEEGVKMGSKPGVTISGSLTAYKKTENGTTVYDINTATQVINLGQGDIMAEHRRNVGLP</sequence>
<proteinExistence type="predicted"/>
<dbReference type="Proteomes" id="UP000008090">
    <property type="component" value="Segment"/>
</dbReference>
<dbReference type="Pfam" id="PF04985">
    <property type="entry name" value="Phage_tube"/>
    <property type="match status" value="1"/>
</dbReference>
<accession>Q6R4W3</accession>
<evidence type="ECO:0000313" key="1">
    <source>
        <dbReference type="EMBL" id="AAS38493.1"/>
    </source>
</evidence>
<organism evidence="1 2">
    <name type="scientific">Vibrio phage VP882</name>
    <dbReference type="NCBI Taxonomy" id="2913982"/>
    <lineage>
        <taxon>Viruses</taxon>
        <taxon>Duplodnaviria</taxon>
        <taxon>Heunggongvirae</taxon>
        <taxon>Uroviricota</taxon>
        <taxon>Caudoviricetes</taxon>
        <taxon>Hapunavirus</taxon>
        <taxon>Hapunavirus VP882</taxon>
    </lineage>
</organism>
<name>Q6R4W3_9CAUD</name>
<dbReference type="RefSeq" id="YP_001039840.1">
    <property type="nucleotide sequence ID" value="NC_009016.1"/>
</dbReference>
<dbReference type="GeneID" id="5076251"/>
<dbReference type="InterPro" id="IPR006498">
    <property type="entry name" value="Tail_tube"/>
</dbReference>
<dbReference type="KEGG" id="vg:5076251"/>
<reference evidence="1 2" key="1">
    <citation type="journal article" date="2009" name="Appl. Environ. Microbiol.">
        <title>Characterization of a new plasmid-like prophage in a pandemic Vibrio parahaemolyticus O3:K6 strain.</title>
        <authorList>
            <person name="Lan S.F."/>
            <person name="Huang C.H."/>
            <person name="Chang C.H."/>
            <person name="Liao W.C."/>
            <person name="Lin I.H."/>
            <person name="Jian W.N."/>
            <person name="Wu Y.G."/>
            <person name="Chen S.Y."/>
            <person name="Wong H.C."/>
        </authorList>
    </citation>
    <scope>NUCLEOTIDE SEQUENCE [LARGE SCALE GENOMIC DNA]</scope>
</reference>
<keyword evidence="2" id="KW-1185">Reference proteome</keyword>
<dbReference type="EMBL" id="EF057797">
    <property type="protein sequence ID" value="AAS38493.1"/>
    <property type="molecule type" value="Genomic_DNA"/>
</dbReference>
<protein>
    <submittedName>
        <fullName evidence="1">Putative tail tube protein</fullName>
    </submittedName>
</protein>